<organism evidence="1">
    <name type="scientific">uncultured Caudovirales phage</name>
    <dbReference type="NCBI Taxonomy" id="2100421"/>
    <lineage>
        <taxon>Viruses</taxon>
        <taxon>Duplodnaviria</taxon>
        <taxon>Heunggongvirae</taxon>
        <taxon>Uroviricota</taxon>
        <taxon>Caudoviricetes</taxon>
        <taxon>Peduoviridae</taxon>
        <taxon>Maltschvirus</taxon>
        <taxon>Maltschvirus maltsch</taxon>
    </lineage>
</organism>
<proteinExistence type="predicted"/>
<protein>
    <submittedName>
        <fullName evidence="1">Uncharacterized protein</fullName>
    </submittedName>
</protein>
<reference evidence="1" key="1">
    <citation type="submission" date="2020-04" db="EMBL/GenBank/DDBJ databases">
        <authorList>
            <person name="Chiriac C."/>
            <person name="Salcher M."/>
            <person name="Ghai R."/>
            <person name="Kavagutti S V."/>
        </authorList>
    </citation>
    <scope>NUCLEOTIDE SEQUENCE</scope>
</reference>
<dbReference type="EMBL" id="LR796272">
    <property type="protein sequence ID" value="CAB4132852.1"/>
    <property type="molecule type" value="Genomic_DNA"/>
</dbReference>
<sequence length="68" mass="8085">MDNDNVLDLIDEMQWEDSDKVDRLSITDAGFEELPLEEETHLHGKVFRNGIYAYLNWFYDGEQDDFLL</sequence>
<name>A0A6J5LH18_9CAUD</name>
<evidence type="ECO:0000313" key="1">
    <source>
        <dbReference type="EMBL" id="CAB4132852.1"/>
    </source>
</evidence>
<accession>A0A6J5LH18</accession>
<gene>
    <name evidence="1" type="ORF">UFOVP251_31</name>
</gene>